<dbReference type="Gene3D" id="1.20.1330.10">
    <property type="entry name" value="f41 fragment of flagellin, N-terminal domain"/>
    <property type="match status" value="1"/>
</dbReference>
<dbReference type="SUPFAM" id="SSF64518">
    <property type="entry name" value="Phase 1 flagellin"/>
    <property type="match status" value="1"/>
</dbReference>
<accession>A0A2G6DZH1</accession>
<dbReference type="EMBL" id="PDPS01000149">
    <property type="protein sequence ID" value="PID55243.1"/>
    <property type="molecule type" value="Genomic_DNA"/>
</dbReference>
<dbReference type="Proteomes" id="UP000229740">
    <property type="component" value="Unassembled WGS sequence"/>
</dbReference>
<name>A0A2G6DZH1_9BACT</name>
<evidence type="ECO:0000313" key="1">
    <source>
        <dbReference type="EMBL" id="PID55243.1"/>
    </source>
</evidence>
<organism evidence="1 2">
    <name type="scientific">candidate division KSB3 bacterium</name>
    <dbReference type="NCBI Taxonomy" id="2044937"/>
    <lineage>
        <taxon>Bacteria</taxon>
        <taxon>candidate division KSB3</taxon>
    </lineage>
</organism>
<comment type="caution">
    <text evidence="1">The sequence shown here is derived from an EMBL/GenBank/DDBJ whole genome shotgun (WGS) entry which is preliminary data.</text>
</comment>
<proteinExistence type="predicted"/>
<sequence>MGNKAARIETTITYQKEVQFDLKQILSRYQDADIIEIFNDIVQQETAYQAALNVTSRISKISILDYF</sequence>
<evidence type="ECO:0000313" key="2">
    <source>
        <dbReference type="Proteomes" id="UP000229740"/>
    </source>
</evidence>
<dbReference type="AlphaFoldDB" id="A0A2G6DZH1"/>
<gene>
    <name evidence="1" type="ORF">CSB45_16375</name>
</gene>
<protein>
    <submittedName>
        <fullName evidence="1">Uncharacterized protein</fullName>
    </submittedName>
</protein>
<reference evidence="1 2" key="1">
    <citation type="submission" date="2017-10" db="EMBL/GenBank/DDBJ databases">
        <title>Novel microbial diversity and functional potential in the marine mammal oral microbiome.</title>
        <authorList>
            <person name="Dudek N.K."/>
            <person name="Sun C.L."/>
            <person name="Burstein D."/>
            <person name="Kantor R.S."/>
            <person name="Aliaga Goltsman D.S."/>
            <person name="Bik E.M."/>
            <person name="Thomas B.C."/>
            <person name="Banfield J.F."/>
            <person name="Relman D.A."/>
        </authorList>
    </citation>
    <scope>NUCLEOTIDE SEQUENCE [LARGE SCALE GENOMIC DNA]</scope>
    <source>
        <strain evidence="1">DOLZORAL124_49_17</strain>
    </source>
</reference>